<dbReference type="NCBIfam" id="NF004826">
    <property type="entry name" value="PRK06182.1"/>
    <property type="match status" value="1"/>
</dbReference>
<keyword evidence="5" id="KW-1185">Reference proteome</keyword>
<name>A0ABP7ACS7_9ACTN</name>
<sequence>MDTKVALVTGATSGIGAASARRLSEHGYTVYGVSRRRDRLEDLVPEGIRVFAMDLTSPESVADGVARVLGETGRIDLLVNNAGYGSLGSLEETPIQEGRRQFDVNVFGALQLTQLVLPHMRRQGSGRIVNVSSAGGKIYTPLGGWYHGTKFALEAMSDCLRLEVAQFGIEVVVVQPGPTDTEWGSIAADHVDQVSGHGPYARQAQAVAEGLRTQAPGQKRSAATDVADTIVRAATDRRPKTRYAVGLSARAAIGMRRVLPDRWFDAFITRASGVPRR</sequence>
<comment type="similarity">
    <text evidence="1 3">Belongs to the short-chain dehydrogenases/reductases (SDR) family.</text>
</comment>
<dbReference type="CDD" id="cd05374">
    <property type="entry name" value="17beta-HSD-like_SDR_c"/>
    <property type="match status" value="1"/>
</dbReference>
<dbReference type="SUPFAM" id="SSF51735">
    <property type="entry name" value="NAD(P)-binding Rossmann-fold domains"/>
    <property type="match status" value="1"/>
</dbReference>
<organism evidence="4 5">
    <name type="scientific">Kineosporia mesophila</name>
    <dbReference type="NCBI Taxonomy" id="566012"/>
    <lineage>
        <taxon>Bacteria</taxon>
        <taxon>Bacillati</taxon>
        <taxon>Actinomycetota</taxon>
        <taxon>Actinomycetes</taxon>
        <taxon>Kineosporiales</taxon>
        <taxon>Kineosporiaceae</taxon>
        <taxon>Kineosporia</taxon>
    </lineage>
</organism>
<gene>
    <name evidence="4" type="ORF">GCM10022223_53760</name>
</gene>
<reference evidence="5" key="1">
    <citation type="journal article" date="2019" name="Int. J. Syst. Evol. Microbiol.">
        <title>The Global Catalogue of Microorganisms (GCM) 10K type strain sequencing project: providing services to taxonomists for standard genome sequencing and annotation.</title>
        <authorList>
            <consortium name="The Broad Institute Genomics Platform"/>
            <consortium name="The Broad Institute Genome Sequencing Center for Infectious Disease"/>
            <person name="Wu L."/>
            <person name="Ma J."/>
        </authorList>
    </citation>
    <scope>NUCLEOTIDE SEQUENCE [LARGE SCALE GENOMIC DNA]</scope>
    <source>
        <strain evidence="5">JCM 16902</strain>
    </source>
</reference>
<dbReference type="InterPro" id="IPR036291">
    <property type="entry name" value="NAD(P)-bd_dom_sf"/>
</dbReference>
<evidence type="ECO:0000313" key="4">
    <source>
        <dbReference type="EMBL" id="GAA3629421.1"/>
    </source>
</evidence>
<dbReference type="EMBL" id="BAAAZO010000010">
    <property type="protein sequence ID" value="GAA3629421.1"/>
    <property type="molecule type" value="Genomic_DNA"/>
</dbReference>
<dbReference type="Pfam" id="PF00106">
    <property type="entry name" value="adh_short"/>
    <property type="match status" value="1"/>
</dbReference>
<evidence type="ECO:0000256" key="3">
    <source>
        <dbReference type="RuleBase" id="RU000363"/>
    </source>
</evidence>
<comment type="caution">
    <text evidence="4">The sequence shown here is derived from an EMBL/GenBank/DDBJ whole genome shotgun (WGS) entry which is preliminary data.</text>
</comment>
<dbReference type="PANTHER" id="PTHR44169">
    <property type="entry name" value="NADPH-DEPENDENT 1-ACYLDIHYDROXYACETONE PHOSPHATE REDUCTASE"/>
    <property type="match status" value="1"/>
</dbReference>
<dbReference type="Gene3D" id="3.40.50.720">
    <property type="entry name" value="NAD(P)-binding Rossmann-like Domain"/>
    <property type="match status" value="1"/>
</dbReference>
<accession>A0ABP7ACS7</accession>
<dbReference type="PRINTS" id="PR00081">
    <property type="entry name" value="GDHRDH"/>
</dbReference>
<proteinExistence type="inferred from homology"/>
<dbReference type="PRINTS" id="PR00080">
    <property type="entry name" value="SDRFAMILY"/>
</dbReference>
<dbReference type="InterPro" id="IPR002347">
    <property type="entry name" value="SDR_fam"/>
</dbReference>
<evidence type="ECO:0000313" key="5">
    <source>
        <dbReference type="Proteomes" id="UP001501074"/>
    </source>
</evidence>
<dbReference type="Proteomes" id="UP001501074">
    <property type="component" value="Unassembled WGS sequence"/>
</dbReference>
<protein>
    <submittedName>
        <fullName evidence="4">Oxidoreductase</fullName>
    </submittedName>
</protein>
<keyword evidence="2" id="KW-0560">Oxidoreductase</keyword>
<dbReference type="PANTHER" id="PTHR44169:SF6">
    <property type="entry name" value="NADPH-DEPENDENT 1-ACYLDIHYDROXYACETONE PHOSPHATE REDUCTASE"/>
    <property type="match status" value="1"/>
</dbReference>
<dbReference type="RefSeq" id="WP_345718823.1">
    <property type="nucleotide sequence ID" value="NZ_BAAAZO010000010.1"/>
</dbReference>
<evidence type="ECO:0000256" key="2">
    <source>
        <dbReference type="ARBA" id="ARBA00023002"/>
    </source>
</evidence>
<evidence type="ECO:0000256" key="1">
    <source>
        <dbReference type="ARBA" id="ARBA00006484"/>
    </source>
</evidence>